<evidence type="ECO:0000259" key="7">
    <source>
        <dbReference type="PROSITE" id="PS50048"/>
    </source>
</evidence>
<dbReference type="GeneID" id="30151723"/>
<evidence type="ECO:0000256" key="4">
    <source>
        <dbReference type="ARBA" id="ARBA00023163"/>
    </source>
</evidence>
<evidence type="ECO:0000256" key="6">
    <source>
        <dbReference type="SAM" id="MobiDB-lite"/>
    </source>
</evidence>
<dbReference type="EMBL" id="AWGJ01000001">
    <property type="protein sequence ID" value="ODN84469.1"/>
    <property type="molecule type" value="Genomic_DNA"/>
</dbReference>
<name>A0A1E3I749_9TREE</name>
<protein>
    <recommendedName>
        <fullName evidence="7">Zn(2)-C6 fungal-type domain-containing protein</fullName>
    </recommendedName>
</protein>
<dbReference type="Proteomes" id="UP000094065">
    <property type="component" value="Unassembled WGS sequence"/>
</dbReference>
<dbReference type="PROSITE" id="PS50048">
    <property type="entry name" value="ZN2_CY6_FUNGAL_2"/>
    <property type="match status" value="1"/>
</dbReference>
<keyword evidence="4" id="KW-0804">Transcription</keyword>
<dbReference type="OrthoDB" id="2123952at2759"/>
<dbReference type="PROSITE" id="PS00463">
    <property type="entry name" value="ZN2_CY6_FUNGAL_1"/>
    <property type="match status" value="1"/>
</dbReference>
<dbReference type="RefSeq" id="XP_018998272.1">
    <property type="nucleotide sequence ID" value="XM_019133567.1"/>
</dbReference>
<proteinExistence type="predicted"/>
<keyword evidence="5" id="KW-0539">Nucleus</keyword>
<feature type="region of interest" description="Disordered" evidence="6">
    <location>
        <begin position="48"/>
        <end position="74"/>
    </location>
</feature>
<dbReference type="InterPro" id="IPR036864">
    <property type="entry name" value="Zn2-C6_fun-type_DNA-bd_sf"/>
</dbReference>
<dbReference type="PANTHER" id="PTHR47338:SF29">
    <property type="entry name" value="ZN(2)-C6 FUNGAL-TYPE DOMAIN-CONTAINING PROTEIN"/>
    <property type="match status" value="1"/>
</dbReference>
<feature type="region of interest" description="Disordered" evidence="6">
    <location>
        <begin position="573"/>
        <end position="592"/>
    </location>
</feature>
<reference evidence="8 9" key="1">
    <citation type="submission" date="2016-06" db="EMBL/GenBank/DDBJ databases">
        <title>Evolution of pathogenesis and genome organization in the Tremellales.</title>
        <authorList>
            <person name="Cuomo C."/>
            <person name="Litvintseva A."/>
            <person name="Heitman J."/>
            <person name="Chen Y."/>
            <person name="Sun S."/>
            <person name="Springer D."/>
            <person name="Dromer F."/>
            <person name="Young S."/>
            <person name="Zeng Q."/>
            <person name="Chapman S."/>
            <person name="Gujja S."/>
            <person name="Saif S."/>
            <person name="Birren B."/>
        </authorList>
    </citation>
    <scope>NUCLEOTIDE SEQUENCE [LARGE SCALE GENOMIC DNA]</scope>
    <source>
        <strain evidence="8 9">CBS 6039</strain>
    </source>
</reference>
<dbReference type="SUPFAM" id="SSF57701">
    <property type="entry name" value="Zn2/Cys6 DNA-binding domain"/>
    <property type="match status" value="1"/>
</dbReference>
<organism evidence="8 9">
    <name type="scientific">Cryptococcus amylolentus CBS 6039</name>
    <dbReference type="NCBI Taxonomy" id="1295533"/>
    <lineage>
        <taxon>Eukaryota</taxon>
        <taxon>Fungi</taxon>
        <taxon>Dikarya</taxon>
        <taxon>Basidiomycota</taxon>
        <taxon>Agaricomycotina</taxon>
        <taxon>Tremellomycetes</taxon>
        <taxon>Tremellales</taxon>
        <taxon>Cryptococcaceae</taxon>
        <taxon>Cryptococcus</taxon>
    </lineage>
</organism>
<keyword evidence="9" id="KW-1185">Reference proteome</keyword>
<dbReference type="SMART" id="SM00066">
    <property type="entry name" value="GAL4"/>
    <property type="match status" value="1"/>
</dbReference>
<sequence length="734" mass="80940">MPPDAYYPVHQLPYHVSPRPSLDMAYANALPYTPVRYDHRGFVTPDSYGSGDDGWGDKRRDTEDFERVDSPRKKPRITLPRGHACVACRTRKLKCQEGIRPCATCIKANIECKDEDIPRKKPRNVLLEERILELESMLGIRKGSSARPSISASSYSTDSGPSSDVMAGEPLYSGPSRISTPYVGSQPRIMPPPLSSASQHMELDVIPGSSIELALIQYILPYTPHLLIPVHPERLLAELSLSSHDPSRPHPALLYVLFSEAVRHLEAGIPPTSLPKPPYLFHPSLTPPIPSSGIHRDSLLAHLGGTAPLLLERARHELDVGIRQFDRVFDLSRAAVGIARSLYTQGRFVEGWSIPVANLAIACGLHRISGGYIPPPPSISPATKIASLPDPYAREHEYSHAHTYGRPQVGQPQLRMKVVLVPPARDEIEVAERVMTFWAVKRQCWTMSIGWGWPDPLPDEECTTEWPWGWGHVEAGVANERYSLMDLYDPSSAMHTSIQADTTYTLATKSTALLARASSLSDLPHSQRTVALPDGTVVATYMAPMPEIKDLQTAIALFRQHIPVPFTFPPPPASSAPLSGPSTTPPSPTASPDIYDGPSDPFWILLHTNLYTAEMLMWWEMANHQTEAHHSAVQCARAIIGLVVLVPDEKWANVDMLSALGLSYAARVLNKEAYLLQAAGAVERAERAISDSEVLRHCLEGPINKYLKVAGAFSQIVNRTKAGQSEKIGEYERV</sequence>
<dbReference type="CDD" id="cd00067">
    <property type="entry name" value="GAL4"/>
    <property type="match status" value="1"/>
</dbReference>
<evidence type="ECO:0000256" key="2">
    <source>
        <dbReference type="ARBA" id="ARBA00022723"/>
    </source>
</evidence>
<evidence type="ECO:0000256" key="3">
    <source>
        <dbReference type="ARBA" id="ARBA00023015"/>
    </source>
</evidence>
<evidence type="ECO:0000256" key="1">
    <source>
        <dbReference type="ARBA" id="ARBA00004123"/>
    </source>
</evidence>
<dbReference type="AlphaFoldDB" id="A0A1E3I749"/>
<feature type="domain" description="Zn(2)-C6 fungal-type" evidence="7">
    <location>
        <begin position="84"/>
        <end position="112"/>
    </location>
</feature>
<dbReference type="Gene3D" id="4.10.240.10">
    <property type="entry name" value="Zn(2)-C6 fungal-type DNA-binding domain"/>
    <property type="match status" value="1"/>
</dbReference>
<dbReference type="Pfam" id="PF00172">
    <property type="entry name" value="Zn_clus"/>
    <property type="match status" value="1"/>
</dbReference>
<keyword evidence="3" id="KW-0805">Transcription regulation</keyword>
<gene>
    <name evidence="8" type="ORF">L202_00414</name>
</gene>
<evidence type="ECO:0000313" key="8">
    <source>
        <dbReference type="EMBL" id="ODN84469.1"/>
    </source>
</evidence>
<feature type="compositionally biased region" description="Low complexity" evidence="6">
    <location>
        <begin position="145"/>
        <end position="163"/>
    </location>
</feature>
<feature type="compositionally biased region" description="Basic and acidic residues" evidence="6">
    <location>
        <begin position="55"/>
        <end position="72"/>
    </location>
</feature>
<comment type="caution">
    <text evidence="8">The sequence shown here is derived from an EMBL/GenBank/DDBJ whole genome shotgun (WGS) entry which is preliminary data.</text>
</comment>
<keyword evidence="2" id="KW-0479">Metal-binding</keyword>
<dbReference type="InterPro" id="IPR050815">
    <property type="entry name" value="TF_fung"/>
</dbReference>
<evidence type="ECO:0000256" key="5">
    <source>
        <dbReference type="ARBA" id="ARBA00023242"/>
    </source>
</evidence>
<dbReference type="GO" id="GO:0000981">
    <property type="term" value="F:DNA-binding transcription factor activity, RNA polymerase II-specific"/>
    <property type="evidence" value="ECO:0007669"/>
    <property type="project" value="InterPro"/>
</dbReference>
<dbReference type="GO" id="GO:0005634">
    <property type="term" value="C:nucleus"/>
    <property type="evidence" value="ECO:0007669"/>
    <property type="project" value="UniProtKB-SubCell"/>
</dbReference>
<accession>A0A1E3I749</accession>
<evidence type="ECO:0000313" key="9">
    <source>
        <dbReference type="Proteomes" id="UP000094065"/>
    </source>
</evidence>
<dbReference type="GO" id="GO:0008270">
    <property type="term" value="F:zinc ion binding"/>
    <property type="evidence" value="ECO:0007669"/>
    <property type="project" value="InterPro"/>
</dbReference>
<feature type="region of interest" description="Disordered" evidence="6">
    <location>
        <begin position="143"/>
        <end position="169"/>
    </location>
</feature>
<comment type="subcellular location">
    <subcellularLocation>
        <location evidence="1">Nucleus</location>
    </subcellularLocation>
</comment>
<dbReference type="PANTHER" id="PTHR47338">
    <property type="entry name" value="ZN(II)2CYS6 TRANSCRIPTION FACTOR (EUROFUNG)-RELATED"/>
    <property type="match status" value="1"/>
</dbReference>
<dbReference type="STRING" id="1295533.A0A1E3I749"/>
<dbReference type="InterPro" id="IPR001138">
    <property type="entry name" value="Zn2Cys6_DnaBD"/>
</dbReference>